<geneLocation type="plasmid" evidence="2"/>
<proteinExistence type="predicted"/>
<keyword evidence="1" id="KW-0614">Plasmid</keyword>
<evidence type="ECO:0000313" key="1">
    <source>
        <dbReference type="EMBL" id="AEG72285.1"/>
    </source>
</evidence>
<evidence type="ECO:0000313" key="2">
    <source>
        <dbReference type="Proteomes" id="UP000007953"/>
    </source>
</evidence>
<dbReference type="AlphaFoldDB" id="F6GB84"/>
<dbReference type="HOGENOM" id="CLU_215428_0_0_4"/>
<dbReference type="EMBL" id="CP002820">
    <property type="protein sequence ID" value="AEG72285.1"/>
    <property type="molecule type" value="Genomic_DNA"/>
</dbReference>
<dbReference type="KEGG" id="rsn:RSPO_m01652"/>
<dbReference type="Proteomes" id="UP000007953">
    <property type="component" value="Plasmid megaplasmid"/>
</dbReference>
<name>F6GB84_RALS8</name>
<reference evidence="1 2" key="1">
    <citation type="journal article" date="2011" name="J. Bacteriol.">
        <title>Complete genome sequence of the plant pathogen Ralstonia solanacearum strain Po82.</title>
        <authorList>
            <person name="Xu J."/>
            <person name="Zheng H.J."/>
            <person name="Liu L."/>
            <person name="Pan Z.C."/>
            <person name="Prior P."/>
            <person name="Tang B."/>
            <person name="Xu J.S."/>
            <person name="Zhang H."/>
            <person name="Tian Q."/>
            <person name="Zhang L.Q."/>
            <person name="Feng J."/>
        </authorList>
    </citation>
    <scope>NUCLEOTIDE SEQUENCE [LARGE SCALE GENOMIC DNA]</scope>
    <source>
        <strain evidence="2">Po82</strain>
    </source>
</reference>
<protein>
    <submittedName>
        <fullName evidence="1">Hypothethical protein</fullName>
    </submittedName>
</protein>
<accession>F6GB84</accession>
<sequence length="50" mass="5478">MDLLPSTIGKWLDVAPYRSELCSAFDPIITSYPLAFPLEYICGKPAMDAG</sequence>
<gene>
    <name evidence="1" type="ordered locus">RSPO_m01652</name>
</gene>
<organism evidence="1 2">
    <name type="scientific">Ralstonia solanacearum (strain Po82)</name>
    <dbReference type="NCBI Taxonomy" id="1031711"/>
    <lineage>
        <taxon>Bacteria</taxon>
        <taxon>Pseudomonadati</taxon>
        <taxon>Pseudomonadota</taxon>
        <taxon>Betaproteobacteria</taxon>
        <taxon>Burkholderiales</taxon>
        <taxon>Burkholderiaceae</taxon>
        <taxon>Ralstonia</taxon>
        <taxon>Ralstonia solanacearum species complex</taxon>
    </lineage>
</organism>